<dbReference type="SUPFAM" id="SSF89442">
    <property type="entry name" value="Hypothetical protein YojF"/>
    <property type="match status" value="1"/>
</dbReference>
<dbReference type="Pfam" id="PF08830">
    <property type="entry name" value="DUF1806"/>
    <property type="match status" value="1"/>
</dbReference>
<keyword evidence="2" id="KW-1185">Reference proteome</keyword>
<dbReference type="Proteomes" id="UP001589776">
    <property type="component" value="Unassembled WGS sequence"/>
</dbReference>
<dbReference type="InterPro" id="IPR036492">
    <property type="entry name" value="YojF_sf"/>
</dbReference>
<dbReference type="RefSeq" id="WP_377472775.1">
    <property type="nucleotide sequence ID" value="NZ_JBHLWN010000090.1"/>
</dbReference>
<evidence type="ECO:0000313" key="2">
    <source>
        <dbReference type="Proteomes" id="UP001589776"/>
    </source>
</evidence>
<gene>
    <name evidence="1" type="ORF">ACFFK0_23330</name>
</gene>
<proteinExistence type="predicted"/>
<organism evidence="1 2">
    <name type="scientific">Paenibacillus chartarius</name>
    <dbReference type="NCBI Taxonomy" id="747481"/>
    <lineage>
        <taxon>Bacteria</taxon>
        <taxon>Bacillati</taxon>
        <taxon>Bacillota</taxon>
        <taxon>Bacilli</taxon>
        <taxon>Bacillales</taxon>
        <taxon>Paenibacillaceae</taxon>
        <taxon>Paenibacillus</taxon>
    </lineage>
</organism>
<dbReference type="EMBL" id="JBHLWN010000090">
    <property type="protein sequence ID" value="MFC0215331.1"/>
    <property type="molecule type" value="Genomic_DNA"/>
</dbReference>
<dbReference type="Gene3D" id="2.70.180.10">
    <property type="entry name" value="Hypothetical protein YojF"/>
    <property type="match status" value="1"/>
</dbReference>
<protein>
    <submittedName>
        <fullName evidence="1">YojF family protein</fullName>
    </submittedName>
</protein>
<evidence type="ECO:0000313" key="1">
    <source>
        <dbReference type="EMBL" id="MFC0215331.1"/>
    </source>
</evidence>
<sequence>MERIDPQAVQRILQSLKEQDVYISLEMTTGAYAAHSDSTKFTASTFMKNGRFRFSQGSISGSGPYRIGLQTDTGWVYAEGLTHWEQSEQDRLIAAGHDGEGKLIVGLLVGREPF</sequence>
<name>A0ABV6DRQ1_9BACL</name>
<comment type="caution">
    <text evidence="1">The sequence shown here is derived from an EMBL/GenBank/DDBJ whole genome shotgun (WGS) entry which is preliminary data.</text>
</comment>
<dbReference type="InterPro" id="IPR014934">
    <property type="entry name" value="DUF1806"/>
</dbReference>
<accession>A0ABV6DRQ1</accession>
<reference evidence="1 2" key="1">
    <citation type="submission" date="2024-09" db="EMBL/GenBank/DDBJ databases">
        <authorList>
            <person name="Sun Q."/>
            <person name="Mori K."/>
        </authorList>
    </citation>
    <scope>NUCLEOTIDE SEQUENCE [LARGE SCALE GENOMIC DNA]</scope>
    <source>
        <strain evidence="1 2">CCM 7759</strain>
    </source>
</reference>